<reference evidence="1 2" key="1">
    <citation type="journal article" date="2021" name="Nat. Commun.">
        <title>Genetic determinants of endophytism in the Arabidopsis root mycobiome.</title>
        <authorList>
            <person name="Mesny F."/>
            <person name="Miyauchi S."/>
            <person name="Thiergart T."/>
            <person name="Pickel B."/>
            <person name="Atanasova L."/>
            <person name="Karlsson M."/>
            <person name="Huettel B."/>
            <person name="Barry K.W."/>
            <person name="Haridas S."/>
            <person name="Chen C."/>
            <person name="Bauer D."/>
            <person name="Andreopoulos W."/>
            <person name="Pangilinan J."/>
            <person name="LaButti K."/>
            <person name="Riley R."/>
            <person name="Lipzen A."/>
            <person name="Clum A."/>
            <person name="Drula E."/>
            <person name="Henrissat B."/>
            <person name="Kohler A."/>
            <person name="Grigoriev I.V."/>
            <person name="Martin F.M."/>
            <person name="Hacquard S."/>
        </authorList>
    </citation>
    <scope>NUCLEOTIDE SEQUENCE [LARGE SCALE GENOMIC DNA]</scope>
    <source>
        <strain evidence="1 2">MPI-SDFR-AT-0079</strain>
    </source>
</reference>
<sequence>MLVVLSDLTALGSPFFIILMIRLLCTKRRNHSQHRTSKMAPLENFIANRLPVAAMIASESWKDQFSNWFGQFSVWFAQQWEQFLAWASQPHVIAAVLAWLITFWVVCIIILGLGFGPAGVVAGSIAATWQSYVYAGFTPAGGIFATLTSIAMLGLLIPVVAIVAAVVATIVTVTVWLCGVGR</sequence>
<comment type="caution">
    <text evidence="1">The sequence shown here is derived from an EMBL/GenBank/DDBJ whole genome shotgun (WGS) entry which is preliminary data.</text>
</comment>
<organism evidence="1 2">
    <name type="scientific">Chaetomium tenue</name>
    <dbReference type="NCBI Taxonomy" id="1854479"/>
    <lineage>
        <taxon>Eukaryota</taxon>
        <taxon>Fungi</taxon>
        <taxon>Dikarya</taxon>
        <taxon>Ascomycota</taxon>
        <taxon>Pezizomycotina</taxon>
        <taxon>Sordariomycetes</taxon>
        <taxon>Sordariomycetidae</taxon>
        <taxon>Sordariales</taxon>
        <taxon>Chaetomiaceae</taxon>
        <taxon>Chaetomium</taxon>
    </lineage>
</organism>
<evidence type="ECO:0000313" key="2">
    <source>
        <dbReference type="Proteomes" id="UP000724584"/>
    </source>
</evidence>
<proteinExistence type="predicted"/>
<gene>
    <name evidence="1" type="ORF">F5144DRAFT_238443</name>
</gene>
<name>A0ACB7P974_9PEZI</name>
<evidence type="ECO:0000313" key="1">
    <source>
        <dbReference type="EMBL" id="KAH6632009.1"/>
    </source>
</evidence>
<keyword evidence="2" id="KW-1185">Reference proteome</keyword>
<dbReference type="EMBL" id="JAGIZQ010000004">
    <property type="protein sequence ID" value="KAH6632009.1"/>
    <property type="molecule type" value="Genomic_DNA"/>
</dbReference>
<dbReference type="Proteomes" id="UP000724584">
    <property type="component" value="Unassembled WGS sequence"/>
</dbReference>
<accession>A0ACB7P974</accession>
<protein>
    <submittedName>
        <fullName evidence="1">Uncharacterized protein</fullName>
    </submittedName>
</protein>